<evidence type="ECO:0000256" key="9">
    <source>
        <dbReference type="RuleBase" id="RU000688"/>
    </source>
</evidence>
<dbReference type="PRINTS" id="PR00237">
    <property type="entry name" value="GPCRRHODOPSN"/>
</dbReference>
<dbReference type="SUPFAM" id="SSF81321">
    <property type="entry name" value="Family A G protein-coupled receptor-like"/>
    <property type="match status" value="1"/>
</dbReference>
<evidence type="ECO:0000256" key="10">
    <source>
        <dbReference type="SAM" id="Phobius"/>
    </source>
</evidence>
<evidence type="ECO:0000259" key="11">
    <source>
        <dbReference type="PROSITE" id="PS50262"/>
    </source>
</evidence>
<accession>A0A8C6US47</accession>
<protein>
    <submittedName>
        <fullName evidence="12">Chemokine (C-C motif) receptor 2</fullName>
    </submittedName>
</protein>
<dbReference type="GO" id="GO:0009897">
    <property type="term" value="C:external side of plasma membrane"/>
    <property type="evidence" value="ECO:0007669"/>
    <property type="project" value="TreeGrafter"/>
</dbReference>
<dbReference type="AlphaFoldDB" id="A0A8C6US47"/>
<dbReference type="PANTHER" id="PTHR10489:SF944">
    <property type="entry name" value="C-C CHEMOKINE RECEPTOR TYPE 8-LIKE"/>
    <property type="match status" value="1"/>
</dbReference>
<dbReference type="GO" id="GO:0019722">
    <property type="term" value="P:calcium-mediated signaling"/>
    <property type="evidence" value="ECO:0007669"/>
    <property type="project" value="TreeGrafter"/>
</dbReference>
<evidence type="ECO:0000256" key="7">
    <source>
        <dbReference type="ARBA" id="ARBA00023170"/>
    </source>
</evidence>
<dbReference type="PROSITE" id="PS50262">
    <property type="entry name" value="G_PROTEIN_RECEP_F1_2"/>
    <property type="match status" value="1"/>
</dbReference>
<keyword evidence="8 9" id="KW-0807">Transducer</keyword>
<feature type="transmembrane region" description="Helical" evidence="10">
    <location>
        <begin position="292"/>
        <end position="317"/>
    </location>
</feature>
<dbReference type="InterPro" id="IPR017452">
    <property type="entry name" value="GPCR_Rhodpsn_7TM"/>
</dbReference>
<evidence type="ECO:0000256" key="6">
    <source>
        <dbReference type="ARBA" id="ARBA00023136"/>
    </source>
</evidence>
<comment type="subcellular location">
    <subcellularLocation>
        <location evidence="1">Cell membrane</location>
        <topology evidence="1">Multi-pass membrane protein</topology>
    </subcellularLocation>
</comment>
<keyword evidence="2" id="KW-1003">Cell membrane</keyword>
<feature type="domain" description="G-protein coupled receptors family 1 profile" evidence="11">
    <location>
        <begin position="27"/>
        <end position="282"/>
    </location>
</feature>
<feature type="transmembrane region" description="Helical" evidence="10">
    <location>
        <begin position="219"/>
        <end position="242"/>
    </location>
</feature>
<reference evidence="12" key="2">
    <citation type="submission" date="2025-09" db="UniProtKB">
        <authorList>
            <consortium name="Ensembl"/>
        </authorList>
    </citation>
    <scope>IDENTIFICATION</scope>
</reference>
<dbReference type="CDD" id="cd14984">
    <property type="entry name" value="7tmA_Chemokine_R"/>
    <property type="match status" value="1"/>
</dbReference>
<evidence type="ECO:0000256" key="4">
    <source>
        <dbReference type="ARBA" id="ARBA00022989"/>
    </source>
</evidence>
<reference evidence="12" key="1">
    <citation type="submission" date="2025-08" db="UniProtKB">
        <authorList>
            <consortium name="Ensembl"/>
        </authorList>
    </citation>
    <scope>IDENTIFICATION</scope>
</reference>
<proteinExistence type="inferred from homology"/>
<keyword evidence="3 9" id="KW-0812">Transmembrane</keyword>
<name>A0A8C6US47_9GOBI</name>
<dbReference type="Ensembl" id="ENSNMLT00000045055.1">
    <property type="protein sequence ID" value="ENSNMLP00000040511.1"/>
    <property type="gene ID" value="ENSNMLG00000024883.1"/>
</dbReference>
<dbReference type="PROSITE" id="PS00237">
    <property type="entry name" value="G_PROTEIN_RECEP_F1_1"/>
    <property type="match status" value="1"/>
</dbReference>
<keyword evidence="4 10" id="KW-1133">Transmembrane helix</keyword>
<dbReference type="PANTHER" id="PTHR10489">
    <property type="entry name" value="CELL ADHESION MOLECULE"/>
    <property type="match status" value="1"/>
</dbReference>
<organism evidence="12 13">
    <name type="scientific">Neogobius melanostomus</name>
    <name type="common">round goby</name>
    <dbReference type="NCBI Taxonomy" id="47308"/>
    <lineage>
        <taxon>Eukaryota</taxon>
        <taxon>Metazoa</taxon>
        <taxon>Chordata</taxon>
        <taxon>Craniata</taxon>
        <taxon>Vertebrata</taxon>
        <taxon>Euteleostomi</taxon>
        <taxon>Actinopterygii</taxon>
        <taxon>Neopterygii</taxon>
        <taxon>Teleostei</taxon>
        <taxon>Neoteleostei</taxon>
        <taxon>Acanthomorphata</taxon>
        <taxon>Gobiaria</taxon>
        <taxon>Gobiiformes</taxon>
        <taxon>Gobioidei</taxon>
        <taxon>Gobiidae</taxon>
        <taxon>Benthophilinae</taxon>
        <taxon>Neogobiini</taxon>
        <taxon>Neogobius</taxon>
    </lineage>
</organism>
<keyword evidence="5 9" id="KW-0297">G-protein coupled receptor</keyword>
<keyword evidence="13" id="KW-1185">Reference proteome</keyword>
<dbReference type="GO" id="GO:0007204">
    <property type="term" value="P:positive regulation of cytosolic calcium ion concentration"/>
    <property type="evidence" value="ECO:0007669"/>
    <property type="project" value="TreeGrafter"/>
</dbReference>
<evidence type="ECO:0000313" key="12">
    <source>
        <dbReference type="Ensembl" id="ENSNMLP00000040511.1"/>
    </source>
</evidence>
<evidence type="ECO:0000256" key="1">
    <source>
        <dbReference type="ARBA" id="ARBA00004651"/>
    </source>
</evidence>
<evidence type="ECO:0000313" key="13">
    <source>
        <dbReference type="Proteomes" id="UP000694523"/>
    </source>
</evidence>
<dbReference type="GO" id="GO:0019957">
    <property type="term" value="F:C-C chemokine binding"/>
    <property type="evidence" value="ECO:0007669"/>
    <property type="project" value="TreeGrafter"/>
</dbReference>
<dbReference type="Proteomes" id="UP000694523">
    <property type="component" value="Unplaced"/>
</dbReference>
<dbReference type="InterPro" id="IPR050119">
    <property type="entry name" value="CCR1-9-like"/>
</dbReference>
<dbReference type="InterPro" id="IPR000276">
    <property type="entry name" value="GPCR_Rhodpsn"/>
</dbReference>
<dbReference type="GO" id="GO:0060326">
    <property type="term" value="P:cell chemotaxis"/>
    <property type="evidence" value="ECO:0007669"/>
    <property type="project" value="TreeGrafter"/>
</dbReference>
<dbReference type="Gene3D" id="1.20.1070.10">
    <property type="entry name" value="Rhodopsin 7-helix transmembrane proteins"/>
    <property type="match status" value="1"/>
</dbReference>
<dbReference type="GO" id="GO:0006955">
    <property type="term" value="P:immune response"/>
    <property type="evidence" value="ECO:0007669"/>
    <property type="project" value="TreeGrafter"/>
</dbReference>
<dbReference type="InterPro" id="IPR000355">
    <property type="entry name" value="Chemokine_rcpt"/>
</dbReference>
<evidence type="ECO:0000256" key="8">
    <source>
        <dbReference type="ARBA" id="ARBA00023224"/>
    </source>
</evidence>
<comment type="similarity">
    <text evidence="9">Belongs to the G-protein coupled receptor 1 family.</text>
</comment>
<dbReference type="GO" id="GO:0016493">
    <property type="term" value="F:C-C chemokine receptor activity"/>
    <property type="evidence" value="ECO:0007669"/>
    <property type="project" value="TreeGrafter"/>
</dbReference>
<feature type="transmembrane region" description="Helical" evidence="10">
    <location>
        <begin position="186"/>
        <end position="207"/>
    </location>
</feature>
<evidence type="ECO:0000256" key="2">
    <source>
        <dbReference type="ARBA" id="ARBA00022475"/>
    </source>
</evidence>
<dbReference type="PRINTS" id="PR00657">
    <property type="entry name" value="CCCHEMOKINER"/>
</dbReference>
<feature type="transmembrane region" description="Helical" evidence="10">
    <location>
        <begin position="262"/>
        <end position="285"/>
    </location>
</feature>
<evidence type="ECO:0000256" key="3">
    <source>
        <dbReference type="ARBA" id="ARBA00022692"/>
    </source>
</evidence>
<feature type="transmembrane region" description="Helical" evidence="10">
    <location>
        <begin position="130"/>
        <end position="153"/>
    </location>
</feature>
<keyword evidence="7 9" id="KW-0675">Receptor</keyword>
<dbReference type="Pfam" id="PF00001">
    <property type="entry name" value="7tm_1"/>
    <property type="match status" value="1"/>
</dbReference>
<evidence type="ECO:0000256" key="5">
    <source>
        <dbReference type="ARBA" id="ARBA00023040"/>
    </source>
</evidence>
<sequence>MNSSENDSYPEDYDYNGTCDNSHDATAQPAFLYIVYKSSHLKNNTDSSLNYEPGNTMTDVCLLNLASSDLIMTVSLPLWASNTQTVISCKVITGVYQLGLYSGSLFVTFMSVDRYLAIVHAVAAMRARSLHYGIIISFIIWIISVIMAIPQIIFANLEIDENNVSTCGPLYPTDTWKKFRNFSENIVILFVCLPIIIFCYVKILVVLSKTRNSQRDKAVKLVLVIVCLFVVCWVPYNLVIFLQTLQFYDILNNCTYFQNINTALLATQLIALLHCCVNPIIYAFVGEKFRKVLIYFVSLTVDLWQNVEIFFCIYFFFTKDHKLI</sequence>
<keyword evidence="6 10" id="KW-0472">Membrane</keyword>